<organism evidence="2 3">
    <name type="scientific">Ciceribacter thiooxidans</name>
    <dbReference type="NCBI Taxonomy" id="1969821"/>
    <lineage>
        <taxon>Bacteria</taxon>
        <taxon>Pseudomonadati</taxon>
        <taxon>Pseudomonadota</taxon>
        <taxon>Alphaproteobacteria</taxon>
        <taxon>Hyphomicrobiales</taxon>
        <taxon>Rhizobiaceae</taxon>
        <taxon>Ciceribacter</taxon>
    </lineage>
</organism>
<evidence type="ECO:0000256" key="1">
    <source>
        <dbReference type="SAM" id="MobiDB-lite"/>
    </source>
</evidence>
<dbReference type="EMBL" id="JBHRTG010000019">
    <property type="protein sequence ID" value="MFC3165734.1"/>
    <property type="molecule type" value="Genomic_DNA"/>
</dbReference>
<evidence type="ECO:0000313" key="3">
    <source>
        <dbReference type="Proteomes" id="UP001595647"/>
    </source>
</evidence>
<feature type="region of interest" description="Disordered" evidence="1">
    <location>
        <begin position="710"/>
        <end position="741"/>
    </location>
</feature>
<gene>
    <name evidence="2" type="ORF">ACFOHV_20825</name>
</gene>
<feature type="compositionally biased region" description="Basic and acidic residues" evidence="1">
    <location>
        <begin position="661"/>
        <end position="674"/>
    </location>
</feature>
<reference evidence="3" key="1">
    <citation type="journal article" date="2019" name="Int. J. Syst. Evol. Microbiol.">
        <title>The Global Catalogue of Microorganisms (GCM) 10K type strain sequencing project: providing services to taxonomists for standard genome sequencing and annotation.</title>
        <authorList>
            <consortium name="The Broad Institute Genomics Platform"/>
            <consortium name="The Broad Institute Genome Sequencing Center for Infectious Disease"/>
            <person name="Wu L."/>
            <person name="Ma J."/>
        </authorList>
    </citation>
    <scope>NUCLEOTIDE SEQUENCE [LARGE SCALE GENOMIC DNA]</scope>
    <source>
        <strain evidence="3">KCTC 52231</strain>
    </source>
</reference>
<sequence length="1288" mass="142424">MAASAIQSPIGDASKGEVPGRYYIVSGRVILENGTGIGGLIVEALDVRRSDELVRLGSSSVEASGAFTIPLPVECGAASRSLDLQLRLYAPDRPNVPRQQRLLFETEVRENAAPREYFLIELSQELLAKVSVTTHQSERRPRLDAAAERRQRAAMRKAEEEVFDEQLTDIKARRDLFRDKVAPALSKGLSTVTPAERTRGRFAAAPEIIPDVAEKVLKTDLGVLLGKLEPEVGEKMAAERTARLVLTKEQIAKLPGGGNQEALLTEAELEDLLGISLDKPASIFRRLPVDDPCRPKTEAEACLADHDQGHEDDEEEPATGGVGAEPHEPENGEESSPAYDSRRAISELMERQASPEDGLIFGPDSTGKDQLLEPVLTAEGVSSALAKLTFAPGPAEVPSVHFFNDLQVAFEPIWQEALDDRFLKDAEAAYDKFVERGGAPAVKRFWGLFSGIFDANLFLNELLDIGTVADTGYDEVSSAVIITREEWAALPQPARTHLKRIAGEILQLRGDIIDSIDGSRDLFDLLIGKLTTSSLVQAGLTPFLRPETLELRAKLQLMKADADAIVSLARRLVLEAESTRPFRPTHTIIEELKAQHSRAYPFRHFAASQQHRSVNFGVLVTYKQVWTLKAYQVGELVSAIPLAPEEERRYTRRTARKTRRAIQEVESRFERRTGETQSTSRVESEILQRATAKTNFAMTSTGAVSYGAGAGGGGGGEQSSGGGMGISGSSTTTFSRDVEKHSSSVKKEFNEAIRKATEEVKNELKTEISTEETFEEEVTQSGIMKNPNNQIACTYLFYKLERRIGIEEKLHALQSVVFVAMEVPKPSEINHTWLIRHDWILSRVLLDPSYAPALGYVSTTLISDDVALREMREALFRQRKLVEELKQDLAERRALAGLRYAALQKQIERTAKSSEGGGGILGDIVGAVGDIAGGVPIVGGLVEGALDMITGEGEANQADQLREGAARDAYEREQQEGQDLASRVLGAISTLESMQNDYTDRLSRHLSQLGQVHRLIDHVWQNILYYMQAIWSHIPDDQLFLQLKDVPVPVFLKDKTRPIRVNPTVLAAATDIAAVETRWVHATGGLGVSKPPIEEADKIKTVPLSQVANIYKRLGAWCNYLVFPMDKANPLTDFMMEPYVKLAEGEYGVSDPDPIGNMTLEEFADYVCCLKKHYQHEGHPETFDELKPELREALKKLLQSSRRNEDIVIPCDDGLYIEVLPGTHSAMEQFKQLHRIIDVKSAQEDLRIKGLNAIRRAEMIIKDDLGDPDIEAVKNVYYHGPAPHDGEE</sequence>
<name>A0ABV7I500_9HYPH</name>
<protein>
    <submittedName>
        <fullName evidence="2">Uncharacterized protein</fullName>
    </submittedName>
</protein>
<dbReference type="RefSeq" id="WP_182308321.1">
    <property type="nucleotide sequence ID" value="NZ_CP059897.1"/>
</dbReference>
<comment type="caution">
    <text evidence="2">The sequence shown here is derived from an EMBL/GenBank/DDBJ whole genome shotgun (WGS) entry which is preliminary data.</text>
</comment>
<keyword evidence="3" id="KW-1185">Reference proteome</keyword>
<feature type="region of interest" description="Disordered" evidence="1">
    <location>
        <begin position="306"/>
        <end position="340"/>
    </location>
</feature>
<proteinExistence type="predicted"/>
<feature type="region of interest" description="Disordered" evidence="1">
    <location>
        <begin position="661"/>
        <end position="685"/>
    </location>
</feature>
<feature type="compositionally biased region" description="Gly residues" evidence="1">
    <location>
        <begin position="710"/>
        <end position="726"/>
    </location>
</feature>
<accession>A0ABV7I500</accession>
<dbReference type="Proteomes" id="UP001595647">
    <property type="component" value="Unassembled WGS sequence"/>
</dbReference>
<evidence type="ECO:0000313" key="2">
    <source>
        <dbReference type="EMBL" id="MFC3165734.1"/>
    </source>
</evidence>